<dbReference type="Gene3D" id="3.90.79.10">
    <property type="entry name" value="Nucleoside Triphosphate Pyrophosphohydrolase"/>
    <property type="match status" value="1"/>
</dbReference>
<evidence type="ECO:0000313" key="2">
    <source>
        <dbReference type="EMBL" id="KAE8393110.1"/>
    </source>
</evidence>
<dbReference type="PANTHER" id="PTHR13622">
    <property type="entry name" value="THIAMIN PYROPHOSPHOKINASE"/>
    <property type="match status" value="1"/>
</dbReference>
<sequence length="332" mass="37550">MSKSLFHIVAELDKQSSFPYREDNPGIYYATLKNYHTFKIQGIDGVLGYIPTTLVQSISWPEEYWTVDTAQRELRMTPRSNTLSSRNNIIEDAIRKIAEQGSPEILKGWRNERFPVYGPDGTVVVEIERSASAQFGIVTSGVQMLCFVEDEGGSIHLWIGKRSEKKQTYPGMLDCTAAGALSVGESPRSAMVLEATDEASLDTEMIEKHMRSVGHISYFHVKSSTSTGNKTLSTALLLPETEYLYELKLDQHTVPRPKDSEVEDFRLWSVDQVLDALKNGMFKPNSAVVVIDFFIRHGIITPETEAKYLEIIQRLHRRLPFPVAHRIPKNVD</sequence>
<dbReference type="InterPro" id="IPR031804">
    <property type="entry name" value="DUF4743"/>
</dbReference>
<proteinExistence type="predicted"/>
<name>A0A5N7CFZ4_PETAA</name>
<dbReference type="PROSITE" id="PS51462">
    <property type="entry name" value="NUDIX"/>
    <property type="match status" value="1"/>
</dbReference>
<evidence type="ECO:0000259" key="1">
    <source>
        <dbReference type="PROSITE" id="PS51462"/>
    </source>
</evidence>
<organism evidence="2">
    <name type="scientific">Petromyces alliaceus</name>
    <name type="common">Aspergillus alliaceus</name>
    <dbReference type="NCBI Taxonomy" id="209559"/>
    <lineage>
        <taxon>Eukaryota</taxon>
        <taxon>Fungi</taxon>
        <taxon>Dikarya</taxon>
        <taxon>Ascomycota</taxon>
        <taxon>Pezizomycotina</taxon>
        <taxon>Eurotiomycetes</taxon>
        <taxon>Eurotiomycetidae</taxon>
        <taxon>Eurotiales</taxon>
        <taxon>Aspergillaceae</taxon>
        <taxon>Aspergillus</taxon>
        <taxon>Aspergillus subgen. Circumdati</taxon>
    </lineage>
</organism>
<dbReference type="InterPro" id="IPR000086">
    <property type="entry name" value="NUDIX_hydrolase_dom"/>
</dbReference>
<gene>
    <name evidence="2" type="ORF">BDV23DRAFT_170500</name>
</gene>
<dbReference type="InterPro" id="IPR015797">
    <property type="entry name" value="NUDIX_hydrolase-like_dom_sf"/>
</dbReference>
<dbReference type="Pfam" id="PF15916">
    <property type="entry name" value="DUF4743"/>
    <property type="match status" value="1"/>
</dbReference>
<dbReference type="Proteomes" id="UP000326877">
    <property type="component" value="Unassembled WGS sequence"/>
</dbReference>
<dbReference type="FunFam" id="3.90.79.10:FF:000019">
    <property type="entry name" value="Thiamin pyrophosphokinase, putative"/>
    <property type="match status" value="1"/>
</dbReference>
<reference evidence="2" key="1">
    <citation type="submission" date="2019-04" db="EMBL/GenBank/DDBJ databases">
        <title>Friends and foes A comparative genomics studyof 23 Aspergillus species from section Flavi.</title>
        <authorList>
            <consortium name="DOE Joint Genome Institute"/>
            <person name="Kjaerbolling I."/>
            <person name="Vesth T."/>
            <person name="Frisvad J.C."/>
            <person name="Nybo J.L."/>
            <person name="Theobald S."/>
            <person name="Kildgaard S."/>
            <person name="Isbrandt T."/>
            <person name="Kuo A."/>
            <person name="Sato A."/>
            <person name="Lyhne E.K."/>
            <person name="Kogle M.E."/>
            <person name="Wiebenga A."/>
            <person name="Kun R.S."/>
            <person name="Lubbers R.J."/>
            <person name="Makela M.R."/>
            <person name="Barry K."/>
            <person name="Chovatia M."/>
            <person name="Clum A."/>
            <person name="Daum C."/>
            <person name="Haridas S."/>
            <person name="He G."/>
            <person name="LaButti K."/>
            <person name="Lipzen A."/>
            <person name="Mondo S."/>
            <person name="Riley R."/>
            <person name="Salamov A."/>
            <person name="Simmons B.A."/>
            <person name="Magnuson J.K."/>
            <person name="Henrissat B."/>
            <person name="Mortensen U.H."/>
            <person name="Larsen T.O."/>
            <person name="Devries R.P."/>
            <person name="Grigoriev I.V."/>
            <person name="Machida M."/>
            <person name="Baker S.E."/>
            <person name="Andersen M.R."/>
        </authorList>
    </citation>
    <scope>NUCLEOTIDE SEQUENCE [LARGE SCALE GENOMIC DNA]</scope>
    <source>
        <strain evidence="2">IBT 14317</strain>
    </source>
</reference>
<dbReference type="SUPFAM" id="SSF55811">
    <property type="entry name" value="Nudix"/>
    <property type="match status" value="1"/>
</dbReference>
<dbReference type="AlphaFoldDB" id="A0A5N7CFZ4"/>
<keyword evidence="2" id="KW-0378">Hydrolase</keyword>
<accession>A0A5N7CFZ4</accession>
<dbReference type="OrthoDB" id="10261522at2759"/>
<protein>
    <submittedName>
        <fullName evidence="2">Putative NUDIX family hydrolase</fullName>
    </submittedName>
</protein>
<dbReference type="CDD" id="cd03676">
    <property type="entry name" value="NUDIX_Tnr3_like"/>
    <property type="match status" value="1"/>
</dbReference>
<feature type="domain" description="Nudix hydrolase" evidence="1">
    <location>
        <begin position="139"/>
        <end position="290"/>
    </location>
</feature>
<dbReference type="GO" id="GO:0044715">
    <property type="term" value="F:8-oxo-dGDP phosphatase activity"/>
    <property type="evidence" value="ECO:0007669"/>
    <property type="project" value="UniProtKB-ARBA"/>
</dbReference>
<dbReference type="EMBL" id="ML735232">
    <property type="protein sequence ID" value="KAE8393110.1"/>
    <property type="molecule type" value="Genomic_DNA"/>
</dbReference>
<dbReference type="PANTHER" id="PTHR13622:SF13">
    <property type="entry name" value="NUDIX HYDROLASE DOMAIN-CONTAINING PROTEIN"/>
    <property type="match status" value="1"/>
</dbReference>
<dbReference type="Pfam" id="PF00293">
    <property type="entry name" value="NUDIX"/>
    <property type="match status" value="1"/>
</dbReference>